<organism evidence="1">
    <name type="scientific">Rhizophora mucronata</name>
    <name type="common">Asiatic mangrove</name>
    <dbReference type="NCBI Taxonomy" id="61149"/>
    <lineage>
        <taxon>Eukaryota</taxon>
        <taxon>Viridiplantae</taxon>
        <taxon>Streptophyta</taxon>
        <taxon>Embryophyta</taxon>
        <taxon>Tracheophyta</taxon>
        <taxon>Spermatophyta</taxon>
        <taxon>Magnoliopsida</taxon>
        <taxon>eudicotyledons</taxon>
        <taxon>Gunneridae</taxon>
        <taxon>Pentapetalae</taxon>
        <taxon>rosids</taxon>
        <taxon>fabids</taxon>
        <taxon>Malpighiales</taxon>
        <taxon>Rhizophoraceae</taxon>
        <taxon>Rhizophora</taxon>
    </lineage>
</organism>
<proteinExistence type="predicted"/>
<protein>
    <submittedName>
        <fullName evidence="1">Uncharacterized protein</fullName>
    </submittedName>
</protein>
<dbReference type="EMBL" id="GGEC01082911">
    <property type="protein sequence ID" value="MBX63395.1"/>
    <property type="molecule type" value="Transcribed_RNA"/>
</dbReference>
<reference evidence="1" key="1">
    <citation type="submission" date="2018-02" db="EMBL/GenBank/DDBJ databases">
        <title>Rhizophora mucronata_Transcriptome.</title>
        <authorList>
            <person name="Meera S.P."/>
            <person name="Sreeshan A."/>
            <person name="Augustine A."/>
        </authorList>
    </citation>
    <scope>NUCLEOTIDE SEQUENCE</scope>
    <source>
        <tissue evidence="1">Leaf</tissue>
    </source>
</reference>
<dbReference type="AlphaFoldDB" id="A0A2P2Q8T1"/>
<name>A0A2P2Q8T1_RHIMU</name>
<evidence type="ECO:0000313" key="1">
    <source>
        <dbReference type="EMBL" id="MBX63395.1"/>
    </source>
</evidence>
<accession>A0A2P2Q8T1</accession>
<sequence length="30" mass="3462">MLLNLITLPKKRWSLLVNGYHTGGRLLPEQ</sequence>